<gene>
    <name evidence="2" type="ORF">H5V45_15875</name>
</gene>
<dbReference type="EMBL" id="JACKXE010000001">
    <property type="protein sequence ID" value="MBB6628806.1"/>
    <property type="molecule type" value="Genomic_DNA"/>
</dbReference>
<feature type="domain" description="B12-binding" evidence="1">
    <location>
        <begin position="88"/>
        <end position="217"/>
    </location>
</feature>
<keyword evidence="3" id="KW-1185">Reference proteome</keyword>
<organism evidence="2 3">
    <name type="scientific">Nocardioides luti</name>
    <dbReference type="NCBI Taxonomy" id="2761101"/>
    <lineage>
        <taxon>Bacteria</taxon>
        <taxon>Bacillati</taxon>
        <taxon>Actinomycetota</taxon>
        <taxon>Actinomycetes</taxon>
        <taxon>Propionibacteriales</taxon>
        <taxon>Nocardioidaceae</taxon>
        <taxon>Nocardioides</taxon>
    </lineage>
</organism>
<dbReference type="InterPro" id="IPR036724">
    <property type="entry name" value="Cobalamin-bd_sf"/>
</dbReference>
<protein>
    <submittedName>
        <fullName evidence="2">Cobalamin B12-binding domain-containing protein</fullName>
    </submittedName>
</protein>
<name>A0A7X0RIA4_9ACTN</name>
<dbReference type="SUPFAM" id="SSF52242">
    <property type="entry name" value="Cobalamin (vitamin B12)-binding domain"/>
    <property type="match status" value="1"/>
</dbReference>
<dbReference type="InterPro" id="IPR036594">
    <property type="entry name" value="Meth_synthase_dom"/>
</dbReference>
<comment type="caution">
    <text evidence="2">The sequence shown here is derived from an EMBL/GenBank/DDBJ whole genome shotgun (WGS) entry which is preliminary data.</text>
</comment>
<dbReference type="Gene3D" id="3.40.50.280">
    <property type="entry name" value="Cobalamin-binding domain"/>
    <property type="match status" value="1"/>
</dbReference>
<dbReference type="Pfam" id="PF02310">
    <property type="entry name" value="B12-binding"/>
    <property type="match status" value="1"/>
</dbReference>
<dbReference type="AlphaFoldDB" id="A0A7X0RIA4"/>
<evidence type="ECO:0000259" key="1">
    <source>
        <dbReference type="PROSITE" id="PS51332"/>
    </source>
</evidence>
<dbReference type="Pfam" id="PF02607">
    <property type="entry name" value="B12-binding_2"/>
    <property type="match status" value="1"/>
</dbReference>
<dbReference type="InterPro" id="IPR006158">
    <property type="entry name" value="Cobalamin-bd"/>
</dbReference>
<proteinExistence type="predicted"/>
<dbReference type="RefSeq" id="WP_185253823.1">
    <property type="nucleotide sequence ID" value="NZ_JACKXE010000001.1"/>
</dbReference>
<dbReference type="GO" id="GO:0031419">
    <property type="term" value="F:cobalamin binding"/>
    <property type="evidence" value="ECO:0007669"/>
    <property type="project" value="InterPro"/>
</dbReference>
<evidence type="ECO:0000313" key="3">
    <source>
        <dbReference type="Proteomes" id="UP000523955"/>
    </source>
</evidence>
<dbReference type="InterPro" id="IPR003759">
    <property type="entry name" value="Cbl-bd_cap"/>
</dbReference>
<dbReference type="PROSITE" id="PS51332">
    <property type="entry name" value="B12_BINDING"/>
    <property type="match status" value="1"/>
</dbReference>
<dbReference type="Gene3D" id="1.10.1240.10">
    <property type="entry name" value="Methionine synthase domain"/>
    <property type="match status" value="1"/>
</dbReference>
<reference evidence="2 3" key="1">
    <citation type="submission" date="2020-08" db="EMBL/GenBank/DDBJ databases">
        <authorList>
            <person name="Seo M.-J."/>
        </authorList>
    </citation>
    <scope>NUCLEOTIDE SEQUENCE [LARGE SCALE GENOMIC DNA]</scope>
    <source>
        <strain evidence="2 3">KIGAM211</strain>
    </source>
</reference>
<sequence>MQPEHEAYWEALRAADRPAALAAVVAARERGAGPLEIIEDLIVPAQVRIGELWLDGEWSVEDEHAATAINEGLVHWVCSFAAPPAPDAPLVLVSCVEHERHTLPALVVAEELGLAGYRVHLMPEDQQPGDLLREVLVTKPRAVLFSASLTSSLATQKSLFGNLRSVGIPVIVGGQAFGNDERRALALGATAYAATSADALRLIEELPVRTPRHEPDPSTPADAEAGWIHEFRSEITPYVIRAVARSHRAEGTPSWWLELEGHVDHLLGCVAASLVTGDETIVVEMRDWFEHLLQRRGAPQSLVQEVWGLLADALRGHPLARLHLAGGAPVTATARGAAAQGNEEAVA</sequence>
<accession>A0A7X0RIA4</accession>
<dbReference type="GO" id="GO:0046872">
    <property type="term" value="F:metal ion binding"/>
    <property type="evidence" value="ECO:0007669"/>
    <property type="project" value="InterPro"/>
</dbReference>
<evidence type="ECO:0000313" key="2">
    <source>
        <dbReference type="EMBL" id="MBB6628806.1"/>
    </source>
</evidence>
<dbReference type="Proteomes" id="UP000523955">
    <property type="component" value="Unassembled WGS sequence"/>
</dbReference>